<dbReference type="EMBL" id="FNJR01000014">
    <property type="protein sequence ID" value="SDP93061.1"/>
    <property type="molecule type" value="Genomic_DNA"/>
</dbReference>
<comment type="similarity">
    <text evidence="2 12">Belongs to the cytochrome ubiquinol oxidase subunit 1 family.</text>
</comment>
<keyword evidence="6 12" id="KW-0812">Transmembrane</keyword>
<dbReference type="PIRSF" id="PIRSF006446">
    <property type="entry name" value="Cyt_quinol_oxidase_1"/>
    <property type="match status" value="1"/>
</dbReference>
<name>A0A1H0WQZ6_9ACTN</name>
<keyword evidence="3 12" id="KW-0813">Transport</keyword>
<dbReference type="AlphaFoldDB" id="A0A1H0WQZ6"/>
<dbReference type="GO" id="GO:0009055">
    <property type="term" value="F:electron transfer activity"/>
    <property type="evidence" value="ECO:0007669"/>
    <property type="project" value="UniProtKB-UniRule"/>
</dbReference>
<keyword evidence="8 12" id="KW-0249">Electron transport</keyword>
<dbReference type="GO" id="GO:0070069">
    <property type="term" value="C:cytochrome complex"/>
    <property type="evidence" value="ECO:0007669"/>
    <property type="project" value="UniProtKB-UniRule"/>
</dbReference>
<feature type="transmembrane region" description="Helical" evidence="12">
    <location>
        <begin position="105"/>
        <end position="123"/>
    </location>
</feature>
<evidence type="ECO:0000256" key="9">
    <source>
        <dbReference type="ARBA" id="ARBA00022989"/>
    </source>
</evidence>
<evidence type="ECO:0000256" key="3">
    <source>
        <dbReference type="ARBA" id="ARBA00022448"/>
    </source>
</evidence>
<evidence type="ECO:0000313" key="15">
    <source>
        <dbReference type="Proteomes" id="UP000199497"/>
    </source>
</evidence>
<gene>
    <name evidence="14" type="ORF">SAMN04487905_11414</name>
</gene>
<dbReference type="GO" id="GO:0046872">
    <property type="term" value="F:metal ion binding"/>
    <property type="evidence" value="ECO:0007669"/>
    <property type="project" value="UniProtKB-UniRule"/>
</dbReference>
<dbReference type="PANTHER" id="PTHR30365">
    <property type="entry name" value="CYTOCHROME D UBIQUINOL OXIDASE"/>
    <property type="match status" value="1"/>
</dbReference>
<feature type="transmembrane region" description="Helical" evidence="12">
    <location>
        <begin position="439"/>
        <end position="460"/>
    </location>
</feature>
<reference evidence="15" key="1">
    <citation type="submission" date="2016-10" db="EMBL/GenBank/DDBJ databases">
        <authorList>
            <person name="Varghese N."/>
            <person name="Submissions S."/>
        </authorList>
    </citation>
    <scope>NUCLEOTIDE SEQUENCE [LARGE SCALE GENOMIC DNA]</scope>
    <source>
        <strain evidence="15">DSM 46732</strain>
    </source>
</reference>
<dbReference type="GO" id="GO:0016682">
    <property type="term" value="F:oxidoreductase activity, acting on diphenols and related substances as donors, oxygen as acceptor"/>
    <property type="evidence" value="ECO:0007669"/>
    <property type="project" value="TreeGrafter"/>
</dbReference>
<dbReference type="Proteomes" id="UP000199497">
    <property type="component" value="Unassembled WGS sequence"/>
</dbReference>
<organism evidence="14 15">
    <name type="scientific">Actinopolyspora xinjiangensis</name>
    <dbReference type="NCBI Taxonomy" id="405564"/>
    <lineage>
        <taxon>Bacteria</taxon>
        <taxon>Bacillati</taxon>
        <taxon>Actinomycetota</taxon>
        <taxon>Actinomycetes</taxon>
        <taxon>Actinopolysporales</taxon>
        <taxon>Actinopolysporaceae</taxon>
        <taxon>Actinopolyspora</taxon>
    </lineage>
</organism>
<evidence type="ECO:0000256" key="1">
    <source>
        <dbReference type="ARBA" id="ARBA00004651"/>
    </source>
</evidence>
<feature type="transmembrane region" description="Helical" evidence="12">
    <location>
        <begin position="405"/>
        <end position="427"/>
    </location>
</feature>
<dbReference type="PANTHER" id="PTHR30365:SF15">
    <property type="entry name" value="CYTOCHROME BD UBIQUINOL OXIDASE SUBUNIT 1"/>
    <property type="match status" value="1"/>
</dbReference>
<feature type="transmembrane region" description="Helical" evidence="12">
    <location>
        <begin position="499"/>
        <end position="520"/>
    </location>
</feature>
<sequence length="554" mass="60523">MAGPTGPRSAPNRTTGPTSAGTNVPAATGTLVRGNEDDLSCNSRPLGGRVVSVDLLGIARWQFGITTVYHFLMVPLTIGLAILVAGMQTAWYRTGNERYLKMTKFWGKLMMVNFAMGVVTGIVQEFQFGMAWSEYSRFVGDVFGAPLAMEGIVAFFVESVFLGLWIFGWGRLSKRAHLACAWAFSLATVASAYFILAANSWMQHPVGVEMVDGEPRLSSIWAVLTNNTLLAAFPHTIFGCFAVAGTFVLGIAAWKVWKRDRQGLPRDEDRRVWHKSMRVGAWVALVSFVGLAISGDVQGKLMFQQQPLKMASAEALCHTEQPASFSVFAYGDVSRPDCESVKSITVPFMLSYLAHGDFDTEVKGVQQLQREYEDEYGTHYPNDPRLGDLAGERIEYQPNLPVTYWGFRFMIGFGAVSALAALGALWFTRGGRFPRGRLWGPLALASIATPFLGNVFGWIFTEMGRQPFVVAPNPNPSGVDGVWMYTAQAVSSGVSPGEMMTSLIALTSVYGVLLVVEVFLMVRYARGGFEAVMPPKHSDDDSGSGGDDVLSFAY</sequence>
<dbReference type="Pfam" id="PF01654">
    <property type="entry name" value="Cyt_bd_oxida_I"/>
    <property type="match status" value="1"/>
</dbReference>
<keyword evidence="5 12" id="KW-0349">Heme</keyword>
<feature type="transmembrane region" description="Helical" evidence="12">
    <location>
        <begin position="277"/>
        <end position="295"/>
    </location>
</feature>
<keyword evidence="10 12" id="KW-0408">Iron</keyword>
<dbReference type="GO" id="GO:0019646">
    <property type="term" value="P:aerobic electron transport chain"/>
    <property type="evidence" value="ECO:0007669"/>
    <property type="project" value="InterPro"/>
</dbReference>
<dbReference type="GO" id="GO:0020037">
    <property type="term" value="F:heme binding"/>
    <property type="evidence" value="ECO:0007669"/>
    <property type="project" value="TreeGrafter"/>
</dbReference>
<accession>A0A1H0WQZ6</accession>
<keyword evidence="9 12" id="KW-1133">Transmembrane helix</keyword>
<feature type="transmembrane region" description="Helical" evidence="12">
    <location>
        <begin position="236"/>
        <end position="257"/>
    </location>
</feature>
<feature type="transmembrane region" description="Helical" evidence="12">
    <location>
        <begin position="179"/>
        <end position="202"/>
    </location>
</feature>
<feature type="transmembrane region" description="Helical" evidence="12">
    <location>
        <begin position="61"/>
        <end position="84"/>
    </location>
</feature>
<dbReference type="GO" id="GO:0005886">
    <property type="term" value="C:plasma membrane"/>
    <property type="evidence" value="ECO:0007669"/>
    <property type="project" value="UniProtKB-SubCell"/>
</dbReference>
<dbReference type="STRING" id="405564.SAMN04487905_11414"/>
<evidence type="ECO:0000256" key="4">
    <source>
        <dbReference type="ARBA" id="ARBA00022475"/>
    </source>
</evidence>
<keyword evidence="7 12" id="KW-0479">Metal-binding</keyword>
<keyword evidence="11 12" id="KW-0472">Membrane</keyword>
<feature type="transmembrane region" description="Helical" evidence="12">
    <location>
        <begin position="143"/>
        <end position="167"/>
    </location>
</feature>
<evidence type="ECO:0000256" key="10">
    <source>
        <dbReference type="ARBA" id="ARBA00023004"/>
    </source>
</evidence>
<evidence type="ECO:0000256" key="8">
    <source>
        <dbReference type="ARBA" id="ARBA00022982"/>
    </source>
</evidence>
<evidence type="ECO:0000256" key="2">
    <source>
        <dbReference type="ARBA" id="ARBA00009819"/>
    </source>
</evidence>
<evidence type="ECO:0000256" key="6">
    <source>
        <dbReference type="ARBA" id="ARBA00022692"/>
    </source>
</evidence>
<comment type="subcellular location">
    <subcellularLocation>
        <location evidence="1">Cell membrane</location>
        <topology evidence="1">Multi-pass membrane protein</topology>
    </subcellularLocation>
</comment>
<evidence type="ECO:0000256" key="12">
    <source>
        <dbReference type="PIRNR" id="PIRNR006446"/>
    </source>
</evidence>
<dbReference type="InterPro" id="IPR002585">
    <property type="entry name" value="Cyt-d_ubiquinol_oxidase_su_1"/>
</dbReference>
<proteinExistence type="inferred from homology"/>
<keyword evidence="15" id="KW-1185">Reference proteome</keyword>
<protein>
    <submittedName>
        <fullName evidence="14">Cytochrome bd-I ubiquinol oxidase subunit 1 apoprotein</fullName>
    </submittedName>
</protein>
<evidence type="ECO:0000256" key="7">
    <source>
        <dbReference type="ARBA" id="ARBA00022723"/>
    </source>
</evidence>
<evidence type="ECO:0000256" key="11">
    <source>
        <dbReference type="ARBA" id="ARBA00023136"/>
    </source>
</evidence>
<evidence type="ECO:0000256" key="5">
    <source>
        <dbReference type="ARBA" id="ARBA00022617"/>
    </source>
</evidence>
<evidence type="ECO:0000256" key="13">
    <source>
        <dbReference type="SAM" id="MobiDB-lite"/>
    </source>
</evidence>
<feature type="compositionally biased region" description="Polar residues" evidence="13">
    <location>
        <begin position="11"/>
        <end position="22"/>
    </location>
</feature>
<keyword evidence="4 12" id="KW-1003">Cell membrane</keyword>
<feature type="region of interest" description="Disordered" evidence="13">
    <location>
        <begin position="1"/>
        <end position="29"/>
    </location>
</feature>
<evidence type="ECO:0000313" key="14">
    <source>
        <dbReference type="EMBL" id="SDP93061.1"/>
    </source>
</evidence>